<keyword evidence="9" id="KW-0472">Membrane</keyword>
<evidence type="ECO:0000256" key="6">
    <source>
        <dbReference type="ARBA" id="ARBA00022692"/>
    </source>
</evidence>
<dbReference type="Gene3D" id="1.20.5.2280">
    <property type="match status" value="1"/>
</dbReference>
<dbReference type="SUPFAM" id="SSF54523">
    <property type="entry name" value="Pili subunits"/>
    <property type="match status" value="1"/>
</dbReference>
<feature type="domain" description="Trimeric autotransporter adhesin YadA-like stalk" evidence="13">
    <location>
        <begin position="6"/>
        <end position="39"/>
    </location>
</feature>
<evidence type="ECO:0000256" key="8">
    <source>
        <dbReference type="ARBA" id="ARBA00022927"/>
    </source>
</evidence>
<reference evidence="14 15" key="1">
    <citation type="submission" date="2017-02" db="EMBL/GenBank/DDBJ databases">
        <title>Paraburkholderia sophoroidis sp. nov. and Paraburkholderia steynii sp. nov. rhizobial symbionts of the fynbos legume Hypocalyptus sophoroides.</title>
        <authorList>
            <person name="Steenkamp E.T."/>
            <person name="Beukes C.W."/>
            <person name="Van Zyl E."/>
            <person name="Avontuur J."/>
            <person name="Chan W.Y."/>
            <person name="Hassen A."/>
            <person name="Palmer M."/>
            <person name="Mthombeni L."/>
            <person name="Phalane F."/>
            <person name="Sereme K."/>
            <person name="Venter S.N."/>
        </authorList>
    </citation>
    <scope>NUCLEOTIDE SEQUENCE [LARGE SCALE GENOMIC DNA]</scope>
    <source>
        <strain evidence="14 15">HC1.1ba</strain>
    </source>
</reference>
<keyword evidence="15" id="KW-1185">Reference proteome</keyword>
<evidence type="ECO:0000259" key="12">
    <source>
        <dbReference type="Pfam" id="PF05658"/>
    </source>
</evidence>
<evidence type="ECO:0000313" key="14">
    <source>
        <dbReference type="EMBL" id="TCG03096.1"/>
    </source>
</evidence>
<comment type="subcellular location">
    <subcellularLocation>
        <location evidence="2">Cell outer membrane</location>
    </subcellularLocation>
    <subcellularLocation>
        <location evidence="1">Cell surface</location>
    </subcellularLocation>
</comment>
<dbReference type="InterPro" id="IPR045584">
    <property type="entry name" value="Pilin-like"/>
</dbReference>
<evidence type="ECO:0000256" key="1">
    <source>
        <dbReference type="ARBA" id="ARBA00004241"/>
    </source>
</evidence>
<evidence type="ECO:0000256" key="9">
    <source>
        <dbReference type="ARBA" id="ARBA00023136"/>
    </source>
</evidence>
<dbReference type="Pfam" id="PF05662">
    <property type="entry name" value="YadA_stalk"/>
    <property type="match status" value="2"/>
</dbReference>
<feature type="domain" description="Trimeric autotransporter adhesin YadA-like head" evidence="12">
    <location>
        <begin position="59"/>
        <end position="85"/>
    </location>
</feature>
<dbReference type="GO" id="GO:0015031">
    <property type="term" value="P:protein transport"/>
    <property type="evidence" value="ECO:0007669"/>
    <property type="project" value="UniProtKB-KW"/>
</dbReference>
<dbReference type="AlphaFoldDB" id="A0A4R0WZF8"/>
<evidence type="ECO:0000256" key="5">
    <source>
        <dbReference type="ARBA" id="ARBA00022452"/>
    </source>
</evidence>
<dbReference type="GO" id="GO:0009279">
    <property type="term" value="C:cell outer membrane"/>
    <property type="evidence" value="ECO:0007669"/>
    <property type="project" value="UniProtKB-SubCell"/>
</dbReference>
<keyword evidence="7" id="KW-0732">Signal</keyword>
<dbReference type="Pfam" id="PF05658">
    <property type="entry name" value="YadA_head"/>
    <property type="match status" value="1"/>
</dbReference>
<dbReference type="Gene3D" id="2.150.10.10">
    <property type="entry name" value="Serralysin-like metalloprotease, C-terminal"/>
    <property type="match status" value="1"/>
</dbReference>
<organism evidence="14 15">
    <name type="scientific">Paraburkholderia steynii</name>
    <dbReference type="NCBI Taxonomy" id="1245441"/>
    <lineage>
        <taxon>Bacteria</taxon>
        <taxon>Pseudomonadati</taxon>
        <taxon>Pseudomonadota</taxon>
        <taxon>Betaproteobacteria</taxon>
        <taxon>Burkholderiales</taxon>
        <taxon>Burkholderiaceae</taxon>
        <taxon>Paraburkholderia</taxon>
    </lineage>
</organism>
<dbReference type="InterPro" id="IPR008640">
    <property type="entry name" value="Adhesin_Head_dom"/>
</dbReference>
<dbReference type="Proteomes" id="UP000294200">
    <property type="component" value="Unassembled WGS sequence"/>
</dbReference>
<keyword evidence="10" id="KW-0998">Cell outer membrane</keyword>
<proteinExistence type="inferred from homology"/>
<dbReference type="Pfam" id="PF03895">
    <property type="entry name" value="YadA_anchor"/>
    <property type="match status" value="1"/>
</dbReference>
<feature type="domain" description="Trimeric autotransporter adhesin YadA-like C-terminal membrane anchor" evidence="11">
    <location>
        <begin position="175"/>
        <end position="234"/>
    </location>
</feature>
<dbReference type="InterPro" id="IPR005594">
    <property type="entry name" value="YadA_C"/>
</dbReference>
<keyword evidence="5" id="KW-1134">Transmembrane beta strand</keyword>
<dbReference type="EMBL" id="MWML01000522">
    <property type="protein sequence ID" value="TCG03096.1"/>
    <property type="molecule type" value="Genomic_DNA"/>
</dbReference>
<gene>
    <name evidence="14" type="ORF">BZM27_51010</name>
</gene>
<dbReference type="Gene3D" id="3.30.1300.30">
    <property type="entry name" value="GSPII I/J protein-like"/>
    <property type="match status" value="1"/>
</dbReference>
<evidence type="ECO:0008006" key="16">
    <source>
        <dbReference type="Google" id="ProtNLM"/>
    </source>
</evidence>
<evidence type="ECO:0000256" key="4">
    <source>
        <dbReference type="ARBA" id="ARBA00022448"/>
    </source>
</evidence>
<dbReference type="InterPro" id="IPR008635">
    <property type="entry name" value="Coiled_stalk_dom"/>
</dbReference>
<comment type="similarity">
    <text evidence="3">Belongs to the autotransporter-2 (AT-2) (TC 1.B.40) family.</text>
</comment>
<evidence type="ECO:0000259" key="13">
    <source>
        <dbReference type="Pfam" id="PF05662"/>
    </source>
</evidence>
<comment type="caution">
    <text evidence="14">The sequence shown here is derived from an EMBL/GenBank/DDBJ whole genome shotgun (WGS) entry which is preliminary data.</text>
</comment>
<dbReference type="SUPFAM" id="SSF101967">
    <property type="entry name" value="Adhesin YadA, collagen-binding domain"/>
    <property type="match status" value="2"/>
</dbReference>
<evidence type="ECO:0000313" key="15">
    <source>
        <dbReference type="Proteomes" id="UP000294200"/>
    </source>
</evidence>
<keyword evidence="8" id="KW-0653">Protein transport</keyword>
<accession>A0A4R0WZF8</accession>
<sequence length="234" mass="23087">MGAERQITNVAAGTADTDAVNVAQMNSALASVANMAASAGTGSPTFATNGDGDAVPAKATGHHATAMGSNAQASADNSVAIGADSVADRENTVSIGTKGKERQIANVAAGTQGTDAVNVDQLNQTVAGAVGNLPAGVSAKDYTDQRFNSMQNSVNQVAKNAYAGVAAAMAMPNMTPSKPGNTVVAGGAGSYKSGAALGVGATYRSRDSKWLVNGAVSVTSTGDAGVRAQVGYEF</sequence>
<evidence type="ECO:0000256" key="10">
    <source>
        <dbReference type="ARBA" id="ARBA00023237"/>
    </source>
</evidence>
<name>A0A4R0WZF8_9BURK</name>
<evidence type="ECO:0000256" key="2">
    <source>
        <dbReference type="ARBA" id="ARBA00004442"/>
    </source>
</evidence>
<dbReference type="InterPro" id="IPR011049">
    <property type="entry name" value="Serralysin-like_metalloprot_C"/>
</dbReference>
<feature type="domain" description="Trimeric autotransporter adhesin YadA-like stalk" evidence="13">
    <location>
        <begin position="103"/>
        <end position="142"/>
    </location>
</feature>
<evidence type="ECO:0000256" key="7">
    <source>
        <dbReference type="ARBA" id="ARBA00022729"/>
    </source>
</evidence>
<keyword evidence="6" id="KW-0812">Transmembrane</keyword>
<evidence type="ECO:0000256" key="3">
    <source>
        <dbReference type="ARBA" id="ARBA00005848"/>
    </source>
</evidence>
<dbReference type="GO" id="GO:0009986">
    <property type="term" value="C:cell surface"/>
    <property type="evidence" value="ECO:0007669"/>
    <property type="project" value="UniProtKB-SubCell"/>
</dbReference>
<protein>
    <recommendedName>
        <fullName evidence="16">Adhesin</fullName>
    </recommendedName>
</protein>
<evidence type="ECO:0000259" key="11">
    <source>
        <dbReference type="Pfam" id="PF03895"/>
    </source>
</evidence>
<dbReference type="Gene3D" id="2.60.40.4050">
    <property type="match status" value="1"/>
</dbReference>
<keyword evidence="4" id="KW-0813">Transport</keyword>